<feature type="compositionally biased region" description="Acidic residues" evidence="1">
    <location>
        <begin position="42"/>
        <end position="51"/>
    </location>
</feature>
<dbReference type="EMBL" id="BJYG01000005">
    <property type="protein sequence ID" value="GEN62447.1"/>
    <property type="molecule type" value="Genomic_DNA"/>
</dbReference>
<feature type="compositionally biased region" description="Basic and acidic residues" evidence="1">
    <location>
        <begin position="16"/>
        <end position="40"/>
    </location>
</feature>
<feature type="region of interest" description="Disordered" evidence="1">
    <location>
        <begin position="14"/>
        <end position="75"/>
    </location>
</feature>
<name>A0A511XHM1_9PROT</name>
<gene>
    <name evidence="2" type="ORF">AOE01nite_06710</name>
</gene>
<sequence length="98" mass="10707">MFVFDPVQEAVAQASEGRHVFGEKEEAEREHPEAQDRQDGEQAAEDQEDSGGESCQARFGVAEPADRGSGFAGQAADQEFEASVALLFHHVFGFGWIH</sequence>
<keyword evidence="3" id="KW-1185">Reference proteome</keyword>
<organism evidence="2 3">
    <name type="scientific">Acetobacter oeni</name>
    <dbReference type="NCBI Taxonomy" id="304077"/>
    <lineage>
        <taxon>Bacteria</taxon>
        <taxon>Pseudomonadati</taxon>
        <taxon>Pseudomonadota</taxon>
        <taxon>Alphaproteobacteria</taxon>
        <taxon>Acetobacterales</taxon>
        <taxon>Acetobacteraceae</taxon>
        <taxon>Acetobacter</taxon>
    </lineage>
</organism>
<dbReference type="Proteomes" id="UP000321746">
    <property type="component" value="Unassembled WGS sequence"/>
</dbReference>
<comment type="caution">
    <text evidence="2">The sequence shown here is derived from an EMBL/GenBank/DDBJ whole genome shotgun (WGS) entry which is preliminary data.</text>
</comment>
<evidence type="ECO:0000313" key="2">
    <source>
        <dbReference type="EMBL" id="GEN62447.1"/>
    </source>
</evidence>
<proteinExistence type="predicted"/>
<protein>
    <submittedName>
        <fullName evidence="2">Uncharacterized protein</fullName>
    </submittedName>
</protein>
<dbReference type="AlphaFoldDB" id="A0A511XHM1"/>
<evidence type="ECO:0000256" key="1">
    <source>
        <dbReference type="SAM" id="MobiDB-lite"/>
    </source>
</evidence>
<evidence type="ECO:0000313" key="3">
    <source>
        <dbReference type="Proteomes" id="UP000321746"/>
    </source>
</evidence>
<reference evidence="2 3" key="1">
    <citation type="submission" date="2019-07" db="EMBL/GenBank/DDBJ databases">
        <title>Whole genome shotgun sequence of Acetobacter oeni NBRC 105207.</title>
        <authorList>
            <person name="Hosoyama A."/>
            <person name="Uohara A."/>
            <person name="Ohji S."/>
            <person name="Ichikawa N."/>
        </authorList>
    </citation>
    <scope>NUCLEOTIDE SEQUENCE [LARGE SCALE GENOMIC DNA]</scope>
    <source>
        <strain evidence="2 3">NBRC 105207</strain>
    </source>
</reference>
<accession>A0A511XHM1</accession>